<protein>
    <submittedName>
        <fullName evidence="3">CAAX amino terminal protease self- immunity</fullName>
    </submittedName>
</protein>
<evidence type="ECO:0000256" key="1">
    <source>
        <dbReference type="SAM" id="Phobius"/>
    </source>
</evidence>
<keyword evidence="1" id="KW-1133">Transmembrane helix</keyword>
<sequence length="401" mass="45242">MENNNSQVIDYEEIFKKQNEERTPEHQEDSNKNLLTLIIYFLLFFIGIGSLIVTAIIVGIGGKSKTTVLISSITDRNYQNTIVLVPKTEFETDIKDFNKIDDLYYSDITNSKLKETYVLVTKNKDEENREWIISNEVITSILNGEKVSWINGIKISETDSDNTLIVNYILKTELASILNSYTSEQYNTINNYTNFQSSLILFFSYIIVFIPLIIINRRSIKDDFIYLEKEHHPALGKILSSFAYMFAFSIVLGLLSTLFKSLFNLSGDSANQDAIVELLTSKGGIFVVVTTVILAPVVEELVFRKSIFGLIKNQKVALIVSATTFGLIHVLTELLNLATTGGFNLTGLATVFTFSISYVGMGIFLSYWYYKNNKNIALLISMHALSNLLSTLFVLVPNLFS</sequence>
<dbReference type="KEGG" id="aaxa:NCTC10138_01081"/>
<keyword evidence="1" id="KW-0472">Membrane</keyword>
<evidence type="ECO:0000313" key="3">
    <source>
        <dbReference type="EMBL" id="VEU80701.1"/>
    </source>
</evidence>
<feature type="transmembrane region" description="Helical" evidence="1">
    <location>
        <begin position="37"/>
        <end position="62"/>
    </location>
</feature>
<dbReference type="STRING" id="1278311.GCA_000428705_00312"/>
<feature type="transmembrane region" description="Helical" evidence="1">
    <location>
        <begin position="376"/>
        <end position="396"/>
    </location>
</feature>
<feature type="transmembrane region" description="Helical" evidence="1">
    <location>
        <begin position="315"/>
        <end position="335"/>
    </location>
</feature>
<dbReference type="Pfam" id="PF02517">
    <property type="entry name" value="Rce1-like"/>
    <property type="match status" value="1"/>
</dbReference>
<dbReference type="Proteomes" id="UP000289841">
    <property type="component" value="Chromosome"/>
</dbReference>
<feature type="domain" description="CAAX prenyl protease 2/Lysostaphin resistance protein A-like" evidence="2">
    <location>
        <begin position="285"/>
        <end position="389"/>
    </location>
</feature>
<evidence type="ECO:0000259" key="2">
    <source>
        <dbReference type="Pfam" id="PF02517"/>
    </source>
</evidence>
<organism evidence="3 4">
    <name type="scientific">Haploplasma axanthum</name>
    <name type="common">Acholeplasma axanthum</name>
    <dbReference type="NCBI Taxonomy" id="29552"/>
    <lineage>
        <taxon>Bacteria</taxon>
        <taxon>Bacillati</taxon>
        <taxon>Mycoplasmatota</taxon>
        <taxon>Mollicutes</taxon>
        <taxon>Acholeplasmatales</taxon>
        <taxon>Acholeplasmataceae</taxon>
        <taxon>Haploplasma</taxon>
    </lineage>
</organism>
<reference evidence="3 4" key="1">
    <citation type="submission" date="2019-01" db="EMBL/GenBank/DDBJ databases">
        <authorList>
            <consortium name="Pathogen Informatics"/>
        </authorList>
    </citation>
    <scope>NUCLEOTIDE SEQUENCE [LARGE SCALE GENOMIC DNA]</scope>
    <source>
        <strain evidence="3 4">NCTC10138</strain>
    </source>
</reference>
<dbReference type="AlphaFoldDB" id="A0A449BE25"/>
<gene>
    <name evidence="3" type="ORF">NCTC10138_01081</name>
</gene>
<feature type="transmembrane region" description="Helical" evidence="1">
    <location>
        <begin position="283"/>
        <end position="303"/>
    </location>
</feature>
<keyword evidence="3" id="KW-0645">Protease</keyword>
<dbReference type="OrthoDB" id="398378at2"/>
<dbReference type="PANTHER" id="PTHR36435:SF1">
    <property type="entry name" value="CAAX AMINO TERMINAL PROTEASE FAMILY PROTEIN"/>
    <property type="match status" value="1"/>
</dbReference>
<proteinExistence type="predicted"/>
<dbReference type="RefSeq" id="WP_026390014.1">
    <property type="nucleotide sequence ID" value="NZ_LR215048.1"/>
</dbReference>
<dbReference type="InterPro" id="IPR003675">
    <property type="entry name" value="Rce1/LyrA-like_dom"/>
</dbReference>
<keyword evidence="3" id="KW-0378">Hydrolase</keyword>
<evidence type="ECO:0000313" key="4">
    <source>
        <dbReference type="Proteomes" id="UP000289841"/>
    </source>
</evidence>
<name>A0A449BE25_HAPAX</name>
<feature type="transmembrane region" description="Helical" evidence="1">
    <location>
        <begin position="238"/>
        <end position="263"/>
    </location>
</feature>
<dbReference type="InterPro" id="IPR052710">
    <property type="entry name" value="CAAX_protease"/>
</dbReference>
<keyword evidence="1" id="KW-0812">Transmembrane</keyword>
<keyword evidence="4" id="KW-1185">Reference proteome</keyword>
<dbReference type="EMBL" id="LR215048">
    <property type="protein sequence ID" value="VEU80701.1"/>
    <property type="molecule type" value="Genomic_DNA"/>
</dbReference>
<dbReference type="GO" id="GO:0006508">
    <property type="term" value="P:proteolysis"/>
    <property type="evidence" value="ECO:0007669"/>
    <property type="project" value="UniProtKB-KW"/>
</dbReference>
<feature type="transmembrane region" description="Helical" evidence="1">
    <location>
        <begin position="347"/>
        <end position="369"/>
    </location>
</feature>
<feature type="transmembrane region" description="Helical" evidence="1">
    <location>
        <begin position="199"/>
        <end position="217"/>
    </location>
</feature>
<dbReference type="GO" id="GO:0004175">
    <property type="term" value="F:endopeptidase activity"/>
    <property type="evidence" value="ECO:0007669"/>
    <property type="project" value="UniProtKB-ARBA"/>
</dbReference>
<dbReference type="PANTHER" id="PTHR36435">
    <property type="entry name" value="SLR1288 PROTEIN"/>
    <property type="match status" value="1"/>
</dbReference>
<dbReference type="GO" id="GO:0080120">
    <property type="term" value="P:CAAX-box protein maturation"/>
    <property type="evidence" value="ECO:0007669"/>
    <property type="project" value="UniProtKB-ARBA"/>
</dbReference>
<accession>A0A449BE25</accession>